<dbReference type="PANTHER" id="PTHR43003">
    <property type="entry name" value="DNA-3-METHYLADENINE GLYCOSYLASE"/>
    <property type="match status" value="1"/>
</dbReference>
<feature type="domain" description="HhH-GPD" evidence="5">
    <location>
        <begin position="57"/>
        <end position="207"/>
    </location>
</feature>
<evidence type="ECO:0000256" key="4">
    <source>
        <dbReference type="ARBA" id="ARBA00023204"/>
    </source>
</evidence>
<gene>
    <name evidence="6" type="ordered locus">SAR116_0689</name>
</gene>
<dbReference type="SMART" id="SM00478">
    <property type="entry name" value="ENDO3c"/>
    <property type="match status" value="1"/>
</dbReference>
<dbReference type="GO" id="GO:0032993">
    <property type="term" value="C:protein-DNA complex"/>
    <property type="evidence" value="ECO:0007669"/>
    <property type="project" value="TreeGrafter"/>
</dbReference>
<dbReference type="eggNOG" id="COG0122">
    <property type="taxonomic scope" value="Bacteria"/>
</dbReference>
<dbReference type="STRING" id="488538.SAR116_0689"/>
<dbReference type="EC" id="3.2.2.21" evidence="2"/>
<evidence type="ECO:0000256" key="2">
    <source>
        <dbReference type="ARBA" id="ARBA00012000"/>
    </source>
</evidence>
<evidence type="ECO:0000256" key="1">
    <source>
        <dbReference type="ARBA" id="ARBA00000086"/>
    </source>
</evidence>
<dbReference type="GO" id="GO:0006285">
    <property type="term" value="P:base-excision repair, AP site formation"/>
    <property type="evidence" value="ECO:0007669"/>
    <property type="project" value="TreeGrafter"/>
</dbReference>
<dbReference type="HOGENOM" id="CLU_000445_72_5_5"/>
<dbReference type="CDD" id="cd00056">
    <property type="entry name" value="ENDO3c"/>
    <property type="match status" value="1"/>
</dbReference>
<dbReference type="GO" id="GO:0008725">
    <property type="term" value="F:DNA-3-methyladenine glycosylase activity"/>
    <property type="evidence" value="ECO:0007669"/>
    <property type="project" value="TreeGrafter"/>
</dbReference>
<evidence type="ECO:0000313" key="7">
    <source>
        <dbReference type="Proteomes" id="UP000007460"/>
    </source>
</evidence>
<dbReference type="Gene3D" id="1.10.1670.40">
    <property type="match status" value="1"/>
</dbReference>
<dbReference type="SUPFAM" id="SSF48150">
    <property type="entry name" value="DNA-glycosylase"/>
    <property type="match status" value="1"/>
</dbReference>
<dbReference type="GO" id="GO:0043916">
    <property type="term" value="F:DNA-7-methylguanine glycosylase activity"/>
    <property type="evidence" value="ECO:0007669"/>
    <property type="project" value="TreeGrafter"/>
</dbReference>
<dbReference type="Pfam" id="PF00730">
    <property type="entry name" value="HhH-GPD"/>
    <property type="match status" value="1"/>
</dbReference>
<dbReference type="Proteomes" id="UP000007460">
    <property type="component" value="Chromosome"/>
</dbReference>
<evidence type="ECO:0000313" key="6">
    <source>
        <dbReference type="EMBL" id="ADE38932.1"/>
    </source>
</evidence>
<dbReference type="GO" id="GO:0032131">
    <property type="term" value="F:alkylated DNA binding"/>
    <property type="evidence" value="ECO:0007669"/>
    <property type="project" value="TreeGrafter"/>
</dbReference>
<accession>D5BRN5</accession>
<reference evidence="6 7" key="1">
    <citation type="journal article" date="2010" name="J. Bacteriol.">
        <title>Complete genome sequence of "Candidatus Puniceispirillum marinum" IMCC1322, a representative of the SAR116 clade in the Alphaproteobacteria.</title>
        <authorList>
            <person name="Oh H.M."/>
            <person name="Kwon K.K."/>
            <person name="Kang I."/>
            <person name="Kang S.G."/>
            <person name="Lee J.H."/>
            <person name="Kim S.J."/>
            <person name="Cho J.C."/>
        </authorList>
    </citation>
    <scope>NUCLEOTIDE SEQUENCE [LARGE SCALE GENOMIC DNA]</scope>
    <source>
        <strain evidence="6 7">IMCC1322</strain>
    </source>
</reference>
<keyword evidence="7" id="KW-1185">Reference proteome</keyword>
<evidence type="ECO:0000256" key="3">
    <source>
        <dbReference type="ARBA" id="ARBA00022763"/>
    </source>
</evidence>
<dbReference type="KEGG" id="apb:SAR116_0689"/>
<dbReference type="Gene3D" id="1.10.340.30">
    <property type="entry name" value="Hypothetical protein, domain 2"/>
    <property type="match status" value="1"/>
</dbReference>
<evidence type="ECO:0000259" key="5">
    <source>
        <dbReference type="SMART" id="SM00478"/>
    </source>
</evidence>
<dbReference type="GO" id="GO:0005737">
    <property type="term" value="C:cytoplasm"/>
    <property type="evidence" value="ECO:0007669"/>
    <property type="project" value="TreeGrafter"/>
</dbReference>
<name>D5BRN5_PUNMI</name>
<keyword evidence="6" id="KW-0378">Hydrolase</keyword>
<comment type="catalytic activity">
    <reaction evidence="1">
        <text>Hydrolysis of alkylated DNA, releasing 3-methyladenine, 3-methylguanine, 7-methylguanine and 7-methyladenine.</text>
        <dbReference type="EC" id="3.2.2.21"/>
    </reaction>
</comment>
<dbReference type="EMBL" id="CP001751">
    <property type="protein sequence ID" value="ADE38932.1"/>
    <property type="molecule type" value="Genomic_DNA"/>
</dbReference>
<keyword evidence="4" id="KW-0234">DNA repair</keyword>
<dbReference type="AlphaFoldDB" id="D5BRN5"/>
<proteinExistence type="predicted"/>
<protein>
    <recommendedName>
        <fullName evidence="2">DNA-3-methyladenine glycosylase II</fullName>
        <ecNumber evidence="2">3.2.2.21</ecNumber>
    </recommendedName>
</protein>
<dbReference type="InterPro" id="IPR003265">
    <property type="entry name" value="HhH-GPD_domain"/>
</dbReference>
<keyword evidence="6" id="KW-0326">Glycosidase</keyword>
<dbReference type="PANTHER" id="PTHR43003:SF5">
    <property type="entry name" value="DNA-3-METHYLADENINE GLYCOSYLASE"/>
    <property type="match status" value="1"/>
</dbReference>
<dbReference type="OrthoDB" id="9811249at2"/>
<dbReference type="InterPro" id="IPR051912">
    <property type="entry name" value="Alkylbase_DNA_Glycosylase/TA"/>
</dbReference>
<keyword evidence="3" id="KW-0227">DNA damage</keyword>
<sequence>MTNDLLIDMKTILLASGGAIDQLSAIDADVADVIKQYGPPPDRSLPANFDTLARAIVGQQISRAAATSIWNRMEANGVSEVDVIATKSPDDLAELGLSRRKAEYIIGIADEIVSKRIDLHELATLDGQAVQDRLVQIRGIGAWTADNFRLFALGDMDAWPVNDIALQEGMKRLKKLSHRPKAPEMETLGEAWRPYRGAGALVLWHLYGIVVRKATISDI</sequence>
<organism evidence="6 7">
    <name type="scientific">Puniceispirillum marinum (strain IMCC1322)</name>
    <dbReference type="NCBI Taxonomy" id="488538"/>
    <lineage>
        <taxon>Bacteria</taxon>
        <taxon>Pseudomonadati</taxon>
        <taxon>Pseudomonadota</taxon>
        <taxon>Alphaproteobacteria</taxon>
        <taxon>Candidatus Puniceispirillales</taxon>
        <taxon>Candidatus Puniceispirillaceae</taxon>
        <taxon>Candidatus Puniceispirillum</taxon>
    </lineage>
</organism>
<dbReference type="GO" id="GO:0006307">
    <property type="term" value="P:DNA alkylation repair"/>
    <property type="evidence" value="ECO:0007669"/>
    <property type="project" value="TreeGrafter"/>
</dbReference>
<dbReference type="InterPro" id="IPR011257">
    <property type="entry name" value="DNA_glycosylase"/>
</dbReference>